<dbReference type="Proteomes" id="UP000327013">
    <property type="component" value="Unassembled WGS sequence"/>
</dbReference>
<dbReference type="Pfam" id="PF01636">
    <property type="entry name" value="APH"/>
    <property type="match status" value="1"/>
</dbReference>
<dbReference type="InterPro" id="IPR051678">
    <property type="entry name" value="AGP_Transferase"/>
</dbReference>
<dbReference type="InterPro" id="IPR035896">
    <property type="entry name" value="AN1-like_Znf"/>
</dbReference>
<evidence type="ECO:0000313" key="3">
    <source>
        <dbReference type="Proteomes" id="UP000327013"/>
    </source>
</evidence>
<evidence type="ECO:0000259" key="1">
    <source>
        <dbReference type="Pfam" id="PF01636"/>
    </source>
</evidence>
<dbReference type="PANTHER" id="PTHR21310">
    <property type="entry name" value="AMINOGLYCOSIDE PHOSPHOTRANSFERASE-RELATED-RELATED"/>
    <property type="match status" value="1"/>
</dbReference>
<dbReference type="InterPro" id="IPR011009">
    <property type="entry name" value="Kinase-like_dom_sf"/>
</dbReference>
<evidence type="ECO:0000313" key="2">
    <source>
        <dbReference type="EMBL" id="KAB8360850.1"/>
    </source>
</evidence>
<dbReference type="EMBL" id="VIBQ01000017">
    <property type="protein sequence ID" value="KAB8360850.1"/>
    <property type="molecule type" value="Genomic_DNA"/>
</dbReference>
<dbReference type="SUPFAM" id="SSF56112">
    <property type="entry name" value="Protein kinase-like (PK-like)"/>
    <property type="match status" value="1"/>
</dbReference>
<proteinExistence type="predicted"/>
<keyword evidence="3" id="KW-1185">Reference proteome</keyword>
<accession>A0A5N6KYU2</accession>
<dbReference type="OrthoDB" id="5327538at2759"/>
<name>A0A5N6KYU2_9ROSI</name>
<comment type="caution">
    <text evidence="2">The sequence shown here is derived from an EMBL/GenBank/DDBJ whole genome shotgun (WGS) entry which is preliminary data.</text>
</comment>
<dbReference type="SUPFAM" id="SSF118310">
    <property type="entry name" value="AN1-like Zinc finger"/>
    <property type="match status" value="1"/>
</dbReference>
<gene>
    <name evidence="2" type="ORF">FH972_024584</name>
</gene>
<dbReference type="PANTHER" id="PTHR21310:SF15">
    <property type="entry name" value="AMINOGLYCOSIDE PHOSPHOTRANSFERASE DOMAIN-CONTAINING PROTEIN"/>
    <property type="match status" value="1"/>
</dbReference>
<dbReference type="Gene3D" id="3.90.1200.10">
    <property type="match status" value="1"/>
</dbReference>
<sequence length="460" mass="50733">MTAQCPSPRLWSCSVNGCSAASAIDVGACECCCSHYCWQHVDSPDHTCEKEPLDEDAWYGARAAELHAVYERMQDTALLEIAQGLRPNVPCEMAPKDTTSSAMLGGMHMHMEVCFADGISWLARIPRMNFQSFPSDITNALLLSECGTLRWLEGANIPAPRLHAYGLQGDAANKVGIPYMLIDKLPGRPFLGLDASPAQKERVYTALARILATLKQHPLDKIGCFTLSPDEQVQLGPVLGDRAGTHYHDGPFDDAKTYYASWCEHHLALIADRQLYAQYAVDAYVMFAFLKEQALAGAWNCVAPEHDSGPFYLKHLDDKGDHIFVDEDFNITGIIDWSFARVVPLYEAFGPSLLTADLNGLFGGVPGDRVEDELLATKLDGIVPSLGAVARSADIVRRLTFGPGLGMGFTKDEAVASFKAMLATLGLETSNFDWESWRMEYLRSHQHDIRLQLLEDRESG</sequence>
<dbReference type="InterPro" id="IPR002575">
    <property type="entry name" value="Aminoglycoside_PTrfase"/>
</dbReference>
<organism evidence="2 3">
    <name type="scientific">Carpinus fangiana</name>
    <dbReference type="NCBI Taxonomy" id="176857"/>
    <lineage>
        <taxon>Eukaryota</taxon>
        <taxon>Viridiplantae</taxon>
        <taxon>Streptophyta</taxon>
        <taxon>Embryophyta</taxon>
        <taxon>Tracheophyta</taxon>
        <taxon>Spermatophyta</taxon>
        <taxon>Magnoliopsida</taxon>
        <taxon>eudicotyledons</taxon>
        <taxon>Gunneridae</taxon>
        <taxon>Pentapetalae</taxon>
        <taxon>rosids</taxon>
        <taxon>fabids</taxon>
        <taxon>Fagales</taxon>
        <taxon>Betulaceae</taxon>
        <taxon>Carpinus</taxon>
    </lineage>
</organism>
<dbReference type="AlphaFoldDB" id="A0A5N6KYU2"/>
<reference evidence="2 3" key="1">
    <citation type="submission" date="2019-06" db="EMBL/GenBank/DDBJ databases">
        <title>A chromosomal-level reference genome of Carpinus fangiana (Coryloideae, Betulaceae).</title>
        <authorList>
            <person name="Yang X."/>
            <person name="Wang Z."/>
            <person name="Zhang L."/>
            <person name="Hao G."/>
            <person name="Liu J."/>
            <person name="Yang Y."/>
        </authorList>
    </citation>
    <scope>NUCLEOTIDE SEQUENCE [LARGE SCALE GENOMIC DNA]</scope>
    <source>
        <strain evidence="2">Cfa_2016G</strain>
        <tissue evidence="2">Leaf</tissue>
    </source>
</reference>
<protein>
    <recommendedName>
        <fullName evidence="1">Aminoglycoside phosphotransferase domain-containing protein</fullName>
    </recommendedName>
</protein>
<feature type="domain" description="Aminoglycoside phosphotransferase" evidence="1">
    <location>
        <begin position="140"/>
        <end position="346"/>
    </location>
</feature>